<gene>
    <name evidence="1" type="ORF">FHS60_000153</name>
</gene>
<sequence length="38" mass="4310">MILVGNIIVEISNHESLIEKEGFYYQLVASQTGKLKED</sequence>
<name>A0A7W5YF03_9BACT</name>
<protein>
    <submittedName>
        <fullName evidence="1">ABC-type multidrug transport system fused ATPase/permease subunit</fullName>
    </submittedName>
</protein>
<accession>A0A7W5YF03</accession>
<organism evidence="1 2">
    <name type="scientific">Alloprevotella rava</name>
    <dbReference type="NCBI Taxonomy" id="671218"/>
    <lineage>
        <taxon>Bacteria</taxon>
        <taxon>Pseudomonadati</taxon>
        <taxon>Bacteroidota</taxon>
        <taxon>Bacteroidia</taxon>
        <taxon>Bacteroidales</taxon>
        <taxon>Prevotellaceae</taxon>
        <taxon>Alloprevotella</taxon>
    </lineage>
</organism>
<reference evidence="1 2" key="1">
    <citation type="submission" date="2020-08" db="EMBL/GenBank/DDBJ databases">
        <title>Genomic Encyclopedia of Type Strains, Phase IV (KMG-IV): sequencing the most valuable type-strain genomes for metagenomic binning, comparative biology and taxonomic classification.</title>
        <authorList>
            <person name="Goeker M."/>
        </authorList>
    </citation>
    <scope>NUCLEOTIDE SEQUENCE [LARGE SCALE GENOMIC DNA]</scope>
    <source>
        <strain evidence="1 2">DSM 22548</strain>
    </source>
</reference>
<evidence type="ECO:0000313" key="1">
    <source>
        <dbReference type="EMBL" id="MBB3701711.1"/>
    </source>
</evidence>
<comment type="caution">
    <text evidence="1">The sequence shown here is derived from an EMBL/GenBank/DDBJ whole genome shotgun (WGS) entry which is preliminary data.</text>
</comment>
<dbReference type="AlphaFoldDB" id="A0A7W5YF03"/>
<proteinExistence type="predicted"/>
<dbReference type="EMBL" id="JACICA010000001">
    <property type="protein sequence ID" value="MBB3701711.1"/>
    <property type="molecule type" value="Genomic_DNA"/>
</dbReference>
<dbReference type="Proteomes" id="UP000541425">
    <property type="component" value="Unassembled WGS sequence"/>
</dbReference>
<evidence type="ECO:0000313" key="2">
    <source>
        <dbReference type="Proteomes" id="UP000541425"/>
    </source>
</evidence>